<name>A0A9X2GA38_9ACTN</name>
<dbReference type="InterPro" id="IPR002347">
    <property type="entry name" value="SDR_fam"/>
</dbReference>
<dbReference type="CDD" id="cd05233">
    <property type="entry name" value="SDR_c"/>
    <property type="match status" value="1"/>
</dbReference>
<dbReference type="Proteomes" id="UP001139648">
    <property type="component" value="Unassembled WGS sequence"/>
</dbReference>
<comment type="caution">
    <text evidence="3">The sequence shown here is derived from an EMBL/GenBank/DDBJ whole genome shotgun (WGS) entry which is preliminary data.</text>
</comment>
<dbReference type="PRINTS" id="PR00081">
    <property type="entry name" value="GDHRDH"/>
</dbReference>
<dbReference type="PROSITE" id="PS51257">
    <property type="entry name" value="PROKAR_LIPOPROTEIN"/>
    <property type="match status" value="1"/>
</dbReference>
<dbReference type="PANTHER" id="PTHR43639:SF1">
    <property type="entry name" value="SHORT-CHAIN DEHYDROGENASE_REDUCTASE FAMILY PROTEIN"/>
    <property type="match status" value="1"/>
</dbReference>
<dbReference type="EMBL" id="JAMZEB010000001">
    <property type="protein sequence ID" value="MCP2353599.1"/>
    <property type="molecule type" value="Genomic_DNA"/>
</dbReference>
<protein>
    <submittedName>
        <fullName evidence="3">NAD(P)-dependent dehydrogenase (Short-subunit alcohol dehydrogenase family)</fullName>
    </submittedName>
</protein>
<dbReference type="InterPro" id="IPR036291">
    <property type="entry name" value="NAD(P)-bd_dom_sf"/>
</dbReference>
<evidence type="ECO:0000256" key="2">
    <source>
        <dbReference type="ARBA" id="ARBA00023002"/>
    </source>
</evidence>
<keyword evidence="2" id="KW-0560">Oxidoreductase</keyword>
<evidence type="ECO:0000313" key="4">
    <source>
        <dbReference type="Proteomes" id="UP001139648"/>
    </source>
</evidence>
<sequence>MSDRLAVVTGAGGNIGAACARLLRRVADVVLCVDRDEERVAATVSALGRQGRMLVADATDAHFGTAIARSTALLGRAVAVVHAVAHEDHRSADELALSSLRQSLTVGPVAAFALFQQLKVTGCLARGAALTVIGSLHARLPFPGVLGYNAAHAALGQVVKTLAHEWAGDGVRVNAVAPGWIRTGGEVVLYGEERLDQAAAGLPFRRFGTPEEVADAVGFLSSDAAAYISGSTLTVDGALSVSMARLP</sequence>
<accession>A0A9X2GA38</accession>
<dbReference type="GO" id="GO:0016491">
    <property type="term" value="F:oxidoreductase activity"/>
    <property type="evidence" value="ECO:0007669"/>
    <property type="project" value="UniProtKB-KW"/>
</dbReference>
<dbReference type="Gene3D" id="3.40.50.720">
    <property type="entry name" value="NAD(P)-binding Rossmann-like Domain"/>
    <property type="match status" value="1"/>
</dbReference>
<reference evidence="3" key="1">
    <citation type="submission" date="2022-06" db="EMBL/GenBank/DDBJ databases">
        <title>Sequencing the genomes of 1000 actinobacteria strains.</title>
        <authorList>
            <person name="Klenk H.-P."/>
        </authorList>
    </citation>
    <scope>NUCLEOTIDE SEQUENCE</scope>
    <source>
        <strain evidence="3">DSM 46694</strain>
    </source>
</reference>
<comment type="similarity">
    <text evidence="1">Belongs to the short-chain dehydrogenases/reductases (SDR) family.</text>
</comment>
<dbReference type="SUPFAM" id="SSF51735">
    <property type="entry name" value="NAD(P)-binding Rossmann-fold domains"/>
    <property type="match status" value="1"/>
</dbReference>
<dbReference type="Pfam" id="PF13561">
    <property type="entry name" value="adh_short_C2"/>
    <property type="match status" value="1"/>
</dbReference>
<keyword evidence="4" id="KW-1185">Reference proteome</keyword>
<evidence type="ECO:0000313" key="3">
    <source>
        <dbReference type="EMBL" id="MCP2353599.1"/>
    </source>
</evidence>
<dbReference type="PANTHER" id="PTHR43639">
    <property type="entry name" value="OXIDOREDUCTASE, SHORT-CHAIN DEHYDROGENASE/REDUCTASE FAMILY (AFU_ORTHOLOGUE AFUA_5G02870)"/>
    <property type="match status" value="1"/>
</dbReference>
<proteinExistence type="inferred from homology"/>
<gene>
    <name evidence="3" type="ORF">HD597_000619</name>
</gene>
<dbReference type="RefSeq" id="WP_253740138.1">
    <property type="nucleotide sequence ID" value="NZ_BAABKA010000013.1"/>
</dbReference>
<organism evidence="3 4">
    <name type="scientific">Nonomuraea thailandensis</name>
    <dbReference type="NCBI Taxonomy" id="1188745"/>
    <lineage>
        <taxon>Bacteria</taxon>
        <taxon>Bacillati</taxon>
        <taxon>Actinomycetota</taxon>
        <taxon>Actinomycetes</taxon>
        <taxon>Streptosporangiales</taxon>
        <taxon>Streptosporangiaceae</taxon>
        <taxon>Nonomuraea</taxon>
    </lineage>
</organism>
<dbReference type="AlphaFoldDB" id="A0A9X2GA38"/>
<evidence type="ECO:0000256" key="1">
    <source>
        <dbReference type="ARBA" id="ARBA00006484"/>
    </source>
</evidence>